<dbReference type="PANTHER" id="PTHR30289:SF1">
    <property type="entry name" value="PEBP (PHOSPHATIDYLETHANOLAMINE-BINDING PROTEIN) FAMILY PROTEIN"/>
    <property type="match status" value="1"/>
</dbReference>
<dbReference type="RefSeq" id="WP_096749874.1">
    <property type="nucleotide sequence ID" value="NZ_CADEPO010000030.1"/>
</dbReference>
<dbReference type="Proteomes" id="UP000220629">
    <property type="component" value="Unassembled WGS sequence"/>
</dbReference>
<sequence>MHEGEDREERQGGRHRGRNALRLLAVVAAALLSTARPGAQAPFTLSSADLREGGRLDVAQRYSRNGCGGANRSPQLSWQHAPRGTRAYAITMFDPDAPGRGWWHWAVTGIPAEVTSLPANASASGVLRRLGASEARNDFGTDGYGGACPPPGKPHRYVITVYALDSDRLRSAQGRPAQLFDHEISVSALAYARLIVTDER</sequence>
<dbReference type="InterPro" id="IPR005247">
    <property type="entry name" value="YbhB_YbcL/LppC-like"/>
</dbReference>
<dbReference type="EMBL" id="PDDY01000004">
    <property type="protein sequence ID" value="PEH39916.1"/>
    <property type="molecule type" value="Genomic_DNA"/>
</dbReference>
<dbReference type="InterPro" id="IPR036610">
    <property type="entry name" value="PEBP-like_sf"/>
</dbReference>
<dbReference type="Gene3D" id="3.90.280.10">
    <property type="entry name" value="PEBP-like"/>
    <property type="match status" value="1"/>
</dbReference>
<dbReference type="CDD" id="cd00865">
    <property type="entry name" value="PEBP_bact_arch"/>
    <property type="match status" value="1"/>
</dbReference>
<comment type="caution">
    <text evidence="1">The sequence shown here is derived from an EMBL/GenBank/DDBJ whole genome shotgun (WGS) entry which is preliminary data.</text>
</comment>
<reference evidence="2" key="1">
    <citation type="submission" date="2017-09" db="EMBL/GenBank/DDBJ databases">
        <title>FDA dAtabase for Regulatory Grade micrObial Sequences (FDA-ARGOS): Supporting development and validation of Infectious Disease Dx tests.</title>
        <authorList>
            <person name="Minogue T."/>
            <person name="Wolcott M."/>
            <person name="Wasieloski L."/>
            <person name="Aguilar W."/>
            <person name="Moore D."/>
            <person name="Tallon L."/>
            <person name="Sadzewicz L."/>
            <person name="Ott S."/>
            <person name="Zhao X."/>
            <person name="Nagaraj S."/>
            <person name="Vavikolanu K."/>
            <person name="Aluvathingal J."/>
            <person name="Nadendla S."/>
            <person name="Sichtig H."/>
        </authorList>
    </citation>
    <scope>NUCLEOTIDE SEQUENCE [LARGE SCALE GENOMIC DNA]</scope>
    <source>
        <strain evidence="2">FDAARGOS_390</strain>
    </source>
</reference>
<dbReference type="SUPFAM" id="SSF49777">
    <property type="entry name" value="PEBP-like"/>
    <property type="match status" value="1"/>
</dbReference>
<gene>
    <name evidence="1" type="ORF">CRM94_37460</name>
</gene>
<organism evidence="1 2">
    <name type="scientific">Burkholderia gladioli</name>
    <name type="common">Pseudomonas marginata</name>
    <name type="synonym">Phytomonas marginata</name>
    <dbReference type="NCBI Taxonomy" id="28095"/>
    <lineage>
        <taxon>Bacteria</taxon>
        <taxon>Pseudomonadati</taxon>
        <taxon>Pseudomonadota</taxon>
        <taxon>Betaproteobacteria</taxon>
        <taxon>Burkholderiales</taxon>
        <taxon>Burkholderiaceae</taxon>
        <taxon>Burkholderia</taxon>
    </lineage>
</organism>
<protein>
    <submittedName>
        <fullName evidence="1">YbhB/YbcL family Raf kinase inhibitor-like protein</fullName>
    </submittedName>
</protein>
<evidence type="ECO:0000313" key="1">
    <source>
        <dbReference type="EMBL" id="PEH39916.1"/>
    </source>
</evidence>
<dbReference type="Pfam" id="PF01161">
    <property type="entry name" value="PBP"/>
    <property type="match status" value="1"/>
</dbReference>
<dbReference type="NCBIfam" id="TIGR00481">
    <property type="entry name" value="YbhB/YbcL family Raf kinase inhibitor-like protein"/>
    <property type="match status" value="1"/>
</dbReference>
<name>A0A2A7S8M9_BURGA</name>
<dbReference type="PANTHER" id="PTHR30289">
    <property type="entry name" value="UNCHARACTERIZED PROTEIN YBCL-RELATED"/>
    <property type="match status" value="1"/>
</dbReference>
<dbReference type="InterPro" id="IPR008914">
    <property type="entry name" value="PEBP"/>
</dbReference>
<accession>A0A2A7S8M9</accession>
<proteinExistence type="predicted"/>
<evidence type="ECO:0000313" key="2">
    <source>
        <dbReference type="Proteomes" id="UP000220629"/>
    </source>
</evidence>
<dbReference type="AlphaFoldDB" id="A0A2A7S8M9"/>